<dbReference type="Gene3D" id="3.40.50.2000">
    <property type="entry name" value="Glycogen Phosphorylase B"/>
    <property type="match status" value="1"/>
</dbReference>
<dbReference type="PANTHER" id="PTHR12526:SF630">
    <property type="entry name" value="GLYCOSYLTRANSFERASE"/>
    <property type="match status" value="1"/>
</dbReference>
<dbReference type="PANTHER" id="PTHR12526">
    <property type="entry name" value="GLYCOSYLTRANSFERASE"/>
    <property type="match status" value="1"/>
</dbReference>
<gene>
    <name evidence="1" type="ORF">ACFQ03_06115</name>
</gene>
<sequence length="410" mass="46301">MLFVHSHTFQYDDEGVVYSDGKLPYEVWRRYLNHFDELVVVGRGRKIKDNKILKEANVSSGHRVKHIFLPSLTDIKRRIRNKAIVVNRMEEIISEVDAVIARMPSEYSEIAIRIAARNKKMYGVELVGDVFNSLWNHGHIFGKLLAPISMLKNKKIVKQAPFVLYVTQKQLQEIYPNTTGRQVGCSNVEIPSVDEAVLLQRLERINATTAGKKIRIGLIGSYASKYKGIDTAIRALDIIRQSGHNAELRVLGNGDPARYIKLAKELYLEDKVFFDGSLPGGGPVLRWLDEIDLYIQPSKTEGLPRSLVEAMSRGCPSVASSVGGIPELLPPEHLHPAGDYRQLAGKLLHLLKDQTSMAEAARRNFAHASQYSSPYLNKIRDEFWHEFAAAVRTGRDRVETISKMDEFEVL</sequence>
<evidence type="ECO:0000313" key="2">
    <source>
        <dbReference type="Proteomes" id="UP001597120"/>
    </source>
</evidence>
<comment type="caution">
    <text evidence="1">The sequence shown here is derived from an EMBL/GenBank/DDBJ whole genome shotgun (WGS) entry which is preliminary data.</text>
</comment>
<keyword evidence="2" id="KW-1185">Reference proteome</keyword>
<organism evidence="1 2">
    <name type="scientific">Paenibacillus residui</name>
    <dbReference type="NCBI Taxonomy" id="629724"/>
    <lineage>
        <taxon>Bacteria</taxon>
        <taxon>Bacillati</taxon>
        <taxon>Bacillota</taxon>
        <taxon>Bacilli</taxon>
        <taxon>Bacillales</taxon>
        <taxon>Paenibacillaceae</taxon>
        <taxon>Paenibacillus</taxon>
    </lineage>
</organism>
<reference evidence="2" key="1">
    <citation type="journal article" date="2019" name="Int. J. Syst. Evol. Microbiol.">
        <title>The Global Catalogue of Microorganisms (GCM) 10K type strain sequencing project: providing services to taxonomists for standard genome sequencing and annotation.</title>
        <authorList>
            <consortium name="The Broad Institute Genomics Platform"/>
            <consortium name="The Broad Institute Genome Sequencing Center for Infectious Disease"/>
            <person name="Wu L."/>
            <person name="Ma J."/>
        </authorList>
    </citation>
    <scope>NUCLEOTIDE SEQUENCE [LARGE SCALE GENOMIC DNA]</scope>
    <source>
        <strain evidence="2">CCUG 57263</strain>
    </source>
</reference>
<dbReference type="SUPFAM" id="SSF53756">
    <property type="entry name" value="UDP-Glycosyltransferase/glycogen phosphorylase"/>
    <property type="match status" value="1"/>
</dbReference>
<dbReference type="RefSeq" id="WP_186328336.1">
    <property type="nucleotide sequence ID" value="NZ_JBHTIU010000022.1"/>
</dbReference>
<protein>
    <submittedName>
        <fullName evidence="1">Glycosyltransferase</fullName>
    </submittedName>
</protein>
<name>A0ABW3D5L1_9BACL</name>
<proteinExistence type="predicted"/>
<dbReference type="EMBL" id="JBHTIU010000022">
    <property type="protein sequence ID" value="MFD0868718.1"/>
    <property type="molecule type" value="Genomic_DNA"/>
</dbReference>
<dbReference type="Proteomes" id="UP001597120">
    <property type="component" value="Unassembled WGS sequence"/>
</dbReference>
<dbReference type="Pfam" id="PF13692">
    <property type="entry name" value="Glyco_trans_1_4"/>
    <property type="match status" value="1"/>
</dbReference>
<evidence type="ECO:0000313" key="1">
    <source>
        <dbReference type="EMBL" id="MFD0868718.1"/>
    </source>
</evidence>
<accession>A0ABW3D5L1</accession>